<proteinExistence type="predicted"/>
<reference evidence="1 2" key="1">
    <citation type="journal article" date="2015" name="Antimicrob. Agents Chemother.">
        <title>Whole-Genome Sequencing Identifies Emergence of a Quinolone Resistance Mutation in a Case of Stenotrophomonas maltophilia Bacteremia.</title>
        <authorList>
            <person name="Pak T.R."/>
            <person name="Altman D.R."/>
            <person name="Attie O."/>
            <person name="Sebra R."/>
            <person name="Hamula C.L."/>
            <person name="Lewis M."/>
            <person name="Deikus G."/>
            <person name="Newman L.C."/>
            <person name="Fang G."/>
            <person name="Hand J."/>
            <person name="Papel G."/>
            <person name="Wallach F."/>
            <person name="Schadt E.E."/>
            <person name="Huprikar S."/>
            <person name="van Bakel H."/>
            <person name="Kasarskis A."/>
            <person name="Bashir A."/>
        </authorList>
    </citation>
    <scope>NUCLEOTIDE SEQUENCE [LARGE SCALE GENOMIC DNA]</scope>
    <source>
        <strain evidence="1 2">ISMMS6</strain>
    </source>
</reference>
<evidence type="ECO:0000313" key="2">
    <source>
        <dbReference type="Proteomes" id="UP000037632"/>
    </source>
</evidence>
<dbReference type="Proteomes" id="UP000037632">
    <property type="component" value="Unassembled WGS sequence"/>
</dbReference>
<comment type="caution">
    <text evidence="1">The sequence shown here is derived from an EMBL/GenBank/DDBJ whole genome shotgun (WGS) entry which is preliminary data.</text>
</comment>
<dbReference type="RefSeq" id="WP_053462327.1">
    <property type="nucleotide sequence ID" value="NZ_JACLBN010000003.1"/>
</dbReference>
<sequence length="60" mass="6659">MNALLRDELAVLIAQHAEPDQPLREAARGALRALEWACALRPDFAPMRDALRSALHEVTP</sequence>
<organism evidence="1 2">
    <name type="scientific">Stenotrophomonas maltophilia</name>
    <name type="common">Pseudomonas maltophilia</name>
    <name type="synonym">Xanthomonas maltophilia</name>
    <dbReference type="NCBI Taxonomy" id="40324"/>
    <lineage>
        <taxon>Bacteria</taxon>
        <taxon>Pseudomonadati</taxon>
        <taxon>Pseudomonadota</taxon>
        <taxon>Gammaproteobacteria</taxon>
        <taxon>Lysobacterales</taxon>
        <taxon>Lysobacteraceae</taxon>
        <taxon>Stenotrophomonas</taxon>
        <taxon>Stenotrophomonas maltophilia group</taxon>
    </lineage>
</organism>
<gene>
    <name evidence="1" type="ORF">VL23_13765</name>
</gene>
<protein>
    <submittedName>
        <fullName evidence="1">Uncharacterized protein</fullName>
    </submittedName>
</protein>
<name>A0AB34TML1_STEMA</name>
<dbReference type="AlphaFoldDB" id="A0AB34TML1"/>
<evidence type="ECO:0000313" key="1">
    <source>
        <dbReference type="EMBL" id="KOO84177.1"/>
    </source>
</evidence>
<dbReference type="EMBL" id="JZIW01000001">
    <property type="protein sequence ID" value="KOO84177.1"/>
    <property type="molecule type" value="Genomic_DNA"/>
</dbReference>
<accession>A0AB34TML1</accession>